<evidence type="ECO:0000313" key="3">
    <source>
        <dbReference type="Proteomes" id="UP001566476"/>
    </source>
</evidence>
<proteinExistence type="predicted"/>
<dbReference type="RefSeq" id="WP_370720323.1">
    <property type="nucleotide sequence ID" value="NZ_JBGGTQ010000009.1"/>
</dbReference>
<keyword evidence="3" id="KW-1185">Reference proteome</keyword>
<dbReference type="EMBL" id="JBGGTQ010000009">
    <property type="protein sequence ID" value="MEZ0494090.1"/>
    <property type="molecule type" value="Genomic_DNA"/>
</dbReference>
<evidence type="ECO:0000256" key="1">
    <source>
        <dbReference type="SAM" id="Phobius"/>
    </source>
</evidence>
<dbReference type="Proteomes" id="UP001566476">
    <property type="component" value="Unassembled WGS sequence"/>
</dbReference>
<keyword evidence="1" id="KW-0812">Transmembrane</keyword>
<keyword evidence="1" id="KW-0472">Membrane</keyword>
<sequence>MTHTTRDDRVVVRHAESVRASLADQQWDAVESGQLTTPAGQLFTRGSSRIRRRDADVLIAAGIPLVLYWYGGQQLDYFDGSDAVQQWQAARSAVTSQTPQLGGEVVWTGGRWVGDDGQELLVLTGQC</sequence>
<keyword evidence="1" id="KW-1133">Transmembrane helix</keyword>
<protein>
    <submittedName>
        <fullName evidence="2">Uncharacterized protein</fullName>
    </submittedName>
</protein>
<accession>A0ABV4I5X2</accession>
<name>A0ABV4I5X2_9ACTN</name>
<comment type="caution">
    <text evidence="2">The sequence shown here is derived from an EMBL/GenBank/DDBJ whole genome shotgun (WGS) entry which is preliminary data.</text>
</comment>
<evidence type="ECO:0000313" key="2">
    <source>
        <dbReference type="EMBL" id="MEZ0494090.1"/>
    </source>
</evidence>
<gene>
    <name evidence="2" type="ORF">AB2L28_17785</name>
</gene>
<reference evidence="2 3" key="1">
    <citation type="submission" date="2024-07" db="EMBL/GenBank/DDBJ databases">
        <authorList>
            <person name="Thanompreechachai J."/>
            <person name="Duangmal K."/>
        </authorList>
    </citation>
    <scope>NUCLEOTIDE SEQUENCE [LARGE SCALE GENOMIC DNA]</scope>
    <source>
        <strain evidence="2 3">TBRC 1896</strain>
    </source>
</reference>
<feature type="transmembrane region" description="Helical" evidence="1">
    <location>
        <begin position="55"/>
        <end position="71"/>
    </location>
</feature>
<organism evidence="2 3">
    <name type="scientific">Kineococcus mangrovi</name>
    <dbReference type="NCBI Taxonomy" id="1660183"/>
    <lineage>
        <taxon>Bacteria</taxon>
        <taxon>Bacillati</taxon>
        <taxon>Actinomycetota</taxon>
        <taxon>Actinomycetes</taxon>
        <taxon>Kineosporiales</taxon>
        <taxon>Kineosporiaceae</taxon>
        <taxon>Kineococcus</taxon>
    </lineage>
</organism>